<sequence>MSSGHPDGAPPRSVSLVKIAAVLIILATLGLLFLQKKQKTWIVACSDTAGEPEHVLAACDQALRWAVRKPAARSLMYRHKMRVYLARNHLGAAVREADLAIEEHPESRVPWQWKAMTLARAKEYPAAMEAIEAALARAPGDDYSLETKAKLLQKMDRLEDVEPLVEAAVAQYEMGSWAWNYAGYFRLKSKEYKSSA</sequence>
<evidence type="ECO:0000256" key="1">
    <source>
        <dbReference type="SAM" id="Phobius"/>
    </source>
</evidence>
<keyword evidence="1" id="KW-0812">Transmembrane</keyword>
<protein>
    <submittedName>
        <fullName evidence="2">Uncharacterized protein</fullName>
    </submittedName>
</protein>
<dbReference type="EMBL" id="FNNP01000004">
    <property type="protein sequence ID" value="SDX31825.1"/>
    <property type="molecule type" value="Genomic_DNA"/>
</dbReference>
<dbReference type="Gene3D" id="1.25.40.10">
    <property type="entry name" value="Tetratricopeptide repeat domain"/>
    <property type="match status" value="1"/>
</dbReference>
<dbReference type="InterPro" id="IPR011990">
    <property type="entry name" value="TPR-like_helical_dom_sf"/>
</dbReference>
<gene>
    <name evidence="2" type="ORF">SAMN05444358_104265</name>
</gene>
<keyword evidence="1" id="KW-1133">Transmembrane helix</keyword>
<keyword evidence="1" id="KW-0472">Membrane</keyword>
<reference evidence="3" key="1">
    <citation type="submission" date="2016-10" db="EMBL/GenBank/DDBJ databases">
        <authorList>
            <person name="Varghese N."/>
            <person name="Submissions S."/>
        </authorList>
    </citation>
    <scope>NUCLEOTIDE SEQUENCE [LARGE SCALE GENOMIC DNA]</scope>
    <source>
        <strain evidence="3">DSM 27839</strain>
    </source>
</reference>
<dbReference type="AlphaFoldDB" id="A0A1H3AQE7"/>
<dbReference type="STRING" id="985054.SAMN05444358_104265"/>
<feature type="transmembrane region" description="Helical" evidence="1">
    <location>
        <begin position="15"/>
        <end position="34"/>
    </location>
</feature>
<dbReference type="SUPFAM" id="SSF48452">
    <property type="entry name" value="TPR-like"/>
    <property type="match status" value="1"/>
</dbReference>
<organism evidence="2 3">
    <name type="scientific">Ruegeria halocynthiae</name>
    <dbReference type="NCBI Taxonomy" id="985054"/>
    <lineage>
        <taxon>Bacteria</taxon>
        <taxon>Pseudomonadati</taxon>
        <taxon>Pseudomonadota</taxon>
        <taxon>Alphaproteobacteria</taxon>
        <taxon>Rhodobacterales</taxon>
        <taxon>Roseobacteraceae</taxon>
        <taxon>Ruegeria</taxon>
    </lineage>
</organism>
<proteinExistence type="predicted"/>
<accession>A0A1H3AQE7</accession>
<dbReference type="Proteomes" id="UP000183400">
    <property type="component" value="Unassembled WGS sequence"/>
</dbReference>
<evidence type="ECO:0000313" key="3">
    <source>
        <dbReference type="Proteomes" id="UP000183400"/>
    </source>
</evidence>
<keyword evidence="3" id="KW-1185">Reference proteome</keyword>
<dbReference type="RefSeq" id="WP_074737373.1">
    <property type="nucleotide sequence ID" value="NZ_FNNP01000004.1"/>
</dbReference>
<evidence type="ECO:0000313" key="2">
    <source>
        <dbReference type="EMBL" id="SDX31825.1"/>
    </source>
</evidence>
<name>A0A1H3AQE7_9RHOB</name>